<dbReference type="EMBL" id="JBIUGF010000080">
    <property type="protein sequence ID" value="MFJ1340516.1"/>
    <property type="molecule type" value="Genomic_DNA"/>
</dbReference>
<organism evidence="1 2">
    <name type="scientific">Pseudomonas caricapapayae</name>
    <dbReference type="NCBI Taxonomy" id="46678"/>
    <lineage>
        <taxon>Bacteria</taxon>
        <taxon>Pseudomonadati</taxon>
        <taxon>Pseudomonadota</taxon>
        <taxon>Gammaproteobacteria</taxon>
        <taxon>Pseudomonadales</taxon>
        <taxon>Pseudomonadaceae</taxon>
        <taxon>Pseudomonas</taxon>
    </lineage>
</organism>
<keyword evidence="2" id="KW-1185">Reference proteome</keyword>
<dbReference type="Proteomes" id="UP001615411">
    <property type="component" value="Unassembled WGS sequence"/>
</dbReference>
<evidence type="ECO:0000313" key="2">
    <source>
        <dbReference type="Proteomes" id="UP001615411"/>
    </source>
</evidence>
<proteinExistence type="predicted"/>
<reference evidence="1" key="1">
    <citation type="submission" date="2024-10" db="EMBL/GenBank/DDBJ databases">
        <title>Aeromonas and Pseudomonas from the Cagarras Archipelago, Rio de Janeiro, Brazil.</title>
        <authorList>
            <person name="Canellas A.L.B."/>
            <person name="Laport M.S."/>
        </authorList>
    </citation>
    <scope>NUCLEOTIDE SEQUENCE</scope>
    <source>
        <strain evidence="1">ACP-7</strain>
    </source>
</reference>
<sequence>MNPSTSTALGALFVADNLALDFINTEYGVGEQRHDCLVDDHSVLGWLKAAGQLPAQLDAQIPQGLLALARQLRECSRQVVNAAMDGNAVDLSVINQVLEAGRPLRRLEWNDEARAFRVAIQPRDNRPASLLEPVAEALVSLVTSDKFEFVRQCEAQDCVLLFHDLTKSHRRRWCSMATCGNRMKVAAFRSRKKP</sequence>
<name>A0ACC7M171_9PSED</name>
<accession>A0ACC7M171</accession>
<comment type="caution">
    <text evidence="1">The sequence shown here is derived from an EMBL/GenBank/DDBJ whole genome shotgun (WGS) entry which is preliminary data.</text>
</comment>
<evidence type="ECO:0000313" key="1">
    <source>
        <dbReference type="EMBL" id="MFJ1340516.1"/>
    </source>
</evidence>
<gene>
    <name evidence="1" type="ORF">ACIKP7_20535</name>
</gene>
<protein>
    <submittedName>
        <fullName evidence="1">CGNR zinc finger domain-containing protein</fullName>
    </submittedName>
</protein>